<dbReference type="EMBL" id="JAVUPU010000013">
    <property type="protein sequence ID" value="MDT9600839.1"/>
    <property type="molecule type" value="Genomic_DNA"/>
</dbReference>
<dbReference type="InterPro" id="IPR012292">
    <property type="entry name" value="Globin/Proto"/>
</dbReference>
<dbReference type="Gene3D" id="1.10.490.10">
    <property type="entry name" value="Globins"/>
    <property type="match status" value="1"/>
</dbReference>
<dbReference type="InterPro" id="IPR009050">
    <property type="entry name" value="Globin-like_sf"/>
</dbReference>
<proteinExistence type="predicted"/>
<evidence type="ECO:0008006" key="3">
    <source>
        <dbReference type="Google" id="ProtNLM"/>
    </source>
</evidence>
<dbReference type="RefSeq" id="WP_315728361.1">
    <property type="nucleotide sequence ID" value="NZ_JAVUPU010000013.1"/>
</dbReference>
<comment type="caution">
    <text evidence="1">The sequence shown here is derived from an EMBL/GenBank/DDBJ whole genome shotgun (WGS) entry which is preliminary data.</text>
</comment>
<name>A0ABU3QBT2_9SPHN</name>
<sequence length="163" mass="17933">MSTVITASIRNILSSSLPSVEASKTAIVEALAANLAAEGPDQSSAQARTTAMLLVNMLLEQVVHLVEGRQPQNVEIYREEHRLHAIDERHYTRFAEALIPILRDAAGTSLPASAASSWRNTFGAVVRWMQQQNPCLPFETIVSNPWRGDPKRGYGRQPHPPSP</sequence>
<evidence type="ECO:0000313" key="2">
    <source>
        <dbReference type="Proteomes" id="UP001259572"/>
    </source>
</evidence>
<protein>
    <recommendedName>
        <fullName evidence="3">Globin family profile domain-containing protein</fullName>
    </recommendedName>
</protein>
<dbReference type="SUPFAM" id="SSF46458">
    <property type="entry name" value="Globin-like"/>
    <property type="match status" value="1"/>
</dbReference>
<reference evidence="1 2" key="1">
    <citation type="submission" date="2023-05" db="EMBL/GenBank/DDBJ databases">
        <authorList>
            <person name="Guo Y."/>
        </authorList>
    </citation>
    <scope>NUCLEOTIDE SEQUENCE [LARGE SCALE GENOMIC DNA]</scope>
    <source>
        <strain evidence="1 2">GR2756</strain>
    </source>
</reference>
<organism evidence="1 2">
    <name type="scientific">Sphingosinicella rhizophila</name>
    <dbReference type="NCBI Taxonomy" id="3050082"/>
    <lineage>
        <taxon>Bacteria</taxon>
        <taxon>Pseudomonadati</taxon>
        <taxon>Pseudomonadota</taxon>
        <taxon>Alphaproteobacteria</taxon>
        <taxon>Sphingomonadales</taxon>
        <taxon>Sphingosinicellaceae</taxon>
        <taxon>Sphingosinicella</taxon>
    </lineage>
</organism>
<accession>A0ABU3QBT2</accession>
<evidence type="ECO:0000313" key="1">
    <source>
        <dbReference type="EMBL" id="MDT9600839.1"/>
    </source>
</evidence>
<gene>
    <name evidence="1" type="ORF">RQX22_17895</name>
</gene>
<dbReference type="Proteomes" id="UP001259572">
    <property type="component" value="Unassembled WGS sequence"/>
</dbReference>
<keyword evidence="2" id="KW-1185">Reference proteome</keyword>